<proteinExistence type="predicted"/>
<reference evidence="3" key="2">
    <citation type="submission" date="2023-07" db="EMBL/GenBank/DDBJ databases">
        <title>Genomic analysis of Rhodococcus opacus VOC-14 with glycol ethers degradation activity.</title>
        <authorList>
            <person name="Narkevich D.A."/>
            <person name="Hlushen A.M."/>
            <person name="Akhremchuk A.E."/>
            <person name="Sikolenko M.A."/>
            <person name="Valentovich L.N."/>
        </authorList>
    </citation>
    <scope>NUCLEOTIDE SEQUENCE</scope>
    <source>
        <strain evidence="3">VOC-14</strain>
        <plasmid evidence="3">pRho-VOC14-C342</plasmid>
    </source>
</reference>
<dbReference type="Proteomes" id="UP001231166">
    <property type="component" value="Plasmid pRho-VOC14-C342"/>
</dbReference>
<evidence type="ECO:0000313" key="2">
    <source>
        <dbReference type="EMBL" id="MCZ4590448.1"/>
    </source>
</evidence>
<name>A0AAX3YT18_RHOOP</name>
<dbReference type="Proteomes" id="UP001066327">
    <property type="component" value="Unassembled WGS sequence"/>
</dbReference>
<dbReference type="EMBL" id="CP130954">
    <property type="protein sequence ID" value="WLF51277.1"/>
    <property type="molecule type" value="Genomic_DNA"/>
</dbReference>
<dbReference type="AlphaFoldDB" id="A0AAX3YT18"/>
<evidence type="ECO:0000256" key="1">
    <source>
        <dbReference type="SAM" id="MobiDB-lite"/>
    </source>
</evidence>
<protein>
    <recommendedName>
        <fullName evidence="6">DUF222 domain-containing protein</fullName>
    </recommendedName>
</protein>
<reference evidence="2" key="1">
    <citation type="submission" date="2022-12" db="EMBL/GenBank/DDBJ databases">
        <authorList>
            <person name="Krivoruchko A.V."/>
            <person name="Elkin A."/>
        </authorList>
    </citation>
    <scope>NUCLEOTIDE SEQUENCE</scope>
    <source>
        <strain evidence="2">IEGM 249</strain>
    </source>
</reference>
<feature type="region of interest" description="Disordered" evidence="1">
    <location>
        <begin position="171"/>
        <end position="201"/>
    </location>
</feature>
<evidence type="ECO:0000313" key="3">
    <source>
        <dbReference type="EMBL" id="WLF51277.1"/>
    </source>
</evidence>
<dbReference type="RefSeq" id="WP_269593052.1">
    <property type="nucleotide sequence ID" value="NZ_CP130954.1"/>
</dbReference>
<evidence type="ECO:0000313" key="5">
    <source>
        <dbReference type="Proteomes" id="UP001231166"/>
    </source>
</evidence>
<accession>A0AAX3YT18</accession>
<keyword evidence="3" id="KW-0614">Plasmid</keyword>
<dbReference type="EMBL" id="JAPWIS010000049">
    <property type="protein sequence ID" value="MCZ4590448.1"/>
    <property type="molecule type" value="Genomic_DNA"/>
</dbReference>
<sequence>MTKNADRKKAARAYQAAHPGTPYRDALQAIDARKGTVHQLGPQDLPLQPRSGGAAALHDQIEAVVNLLDHPTRPLSDAERVELATALEELNTRAEPTLIGLVDKLSADEPGGTVIDEGWHVLDPGRGPRPNREQVLAYCDLMGLEPSDETVARLEELTTWNLLAGANRSVPEAVAKQRTQPSPESRERFDSAFGLGSRTNH</sequence>
<geneLocation type="plasmid" evidence="3 5">
    <name>pRho-VOC14-C342</name>
</geneLocation>
<gene>
    <name evidence="2" type="ORF">O4328_43710</name>
    <name evidence="3" type="ORF">Q5707_38600</name>
</gene>
<organism evidence="3 5">
    <name type="scientific">Rhodococcus opacus</name>
    <name type="common">Nocardia opaca</name>
    <dbReference type="NCBI Taxonomy" id="37919"/>
    <lineage>
        <taxon>Bacteria</taxon>
        <taxon>Bacillati</taxon>
        <taxon>Actinomycetota</taxon>
        <taxon>Actinomycetes</taxon>
        <taxon>Mycobacteriales</taxon>
        <taxon>Nocardiaceae</taxon>
        <taxon>Rhodococcus</taxon>
    </lineage>
</organism>
<keyword evidence="4" id="KW-1185">Reference proteome</keyword>
<evidence type="ECO:0000313" key="4">
    <source>
        <dbReference type="Proteomes" id="UP001066327"/>
    </source>
</evidence>
<evidence type="ECO:0008006" key="6">
    <source>
        <dbReference type="Google" id="ProtNLM"/>
    </source>
</evidence>
<feature type="region of interest" description="Disordered" evidence="1">
    <location>
        <begin position="1"/>
        <end position="20"/>
    </location>
</feature>